<dbReference type="EMBL" id="AYXT01000009">
    <property type="protein sequence ID" value="ETF03160.1"/>
    <property type="molecule type" value="Genomic_DNA"/>
</dbReference>
<keyword evidence="13" id="KW-0902">Two-component regulatory system</keyword>
<proteinExistence type="predicted"/>
<evidence type="ECO:0000256" key="11">
    <source>
        <dbReference type="ARBA" id="ARBA00022840"/>
    </source>
</evidence>
<evidence type="ECO:0000256" key="6">
    <source>
        <dbReference type="ARBA" id="ARBA00022553"/>
    </source>
</evidence>
<evidence type="ECO:0000256" key="9">
    <source>
        <dbReference type="ARBA" id="ARBA00022741"/>
    </source>
</evidence>
<dbReference type="InterPro" id="IPR004358">
    <property type="entry name" value="Sig_transdc_His_kin-like_C"/>
</dbReference>
<comment type="subcellular location">
    <subcellularLocation>
        <location evidence="2">Cell inner membrane</location>
        <topology evidence="2">Multi-pass membrane protein</topology>
    </subcellularLocation>
</comment>
<evidence type="ECO:0000256" key="1">
    <source>
        <dbReference type="ARBA" id="ARBA00000085"/>
    </source>
</evidence>
<evidence type="ECO:0000256" key="3">
    <source>
        <dbReference type="ARBA" id="ARBA00012438"/>
    </source>
</evidence>
<dbReference type="AlphaFoldDB" id="V8QV33"/>
<dbReference type="CDD" id="cd00082">
    <property type="entry name" value="HisKA"/>
    <property type="match status" value="1"/>
</dbReference>
<evidence type="ECO:0000256" key="12">
    <source>
        <dbReference type="ARBA" id="ARBA00022989"/>
    </source>
</evidence>
<dbReference type="PANTHER" id="PTHR45453">
    <property type="entry name" value="PHOSPHATE REGULON SENSOR PROTEIN PHOR"/>
    <property type="match status" value="1"/>
</dbReference>
<dbReference type="GO" id="GO:0016036">
    <property type="term" value="P:cellular response to phosphate starvation"/>
    <property type="evidence" value="ECO:0007669"/>
    <property type="project" value="TreeGrafter"/>
</dbReference>
<dbReference type="InterPro" id="IPR036890">
    <property type="entry name" value="HATPase_C_sf"/>
</dbReference>
<evidence type="ECO:0000256" key="14">
    <source>
        <dbReference type="ARBA" id="ARBA00023136"/>
    </source>
</evidence>
<dbReference type="GO" id="GO:0000155">
    <property type="term" value="F:phosphorelay sensor kinase activity"/>
    <property type="evidence" value="ECO:0007669"/>
    <property type="project" value="InterPro"/>
</dbReference>
<keyword evidence="12 15" id="KW-1133">Transmembrane helix</keyword>
<evidence type="ECO:0000256" key="15">
    <source>
        <dbReference type="SAM" id="Phobius"/>
    </source>
</evidence>
<reference evidence="17 18" key="1">
    <citation type="journal article" date="2014" name="Genome Announc.">
        <title>Draft Genome Sequence of Advenella kashmirensis Strain W13003, a Polycyclic Aromatic Hydrocarbon-Degrading Bacterium.</title>
        <authorList>
            <person name="Wang X."/>
            <person name="Jin D."/>
            <person name="Zhou L."/>
            <person name="Wu L."/>
            <person name="An W."/>
            <person name="Zhao L."/>
        </authorList>
    </citation>
    <scope>NUCLEOTIDE SEQUENCE [LARGE SCALE GENOMIC DNA]</scope>
    <source>
        <strain evidence="17 18">W13003</strain>
    </source>
</reference>
<dbReference type="Pfam" id="PF02518">
    <property type="entry name" value="HATPase_c"/>
    <property type="match status" value="1"/>
</dbReference>
<protein>
    <recommendedName>
        <fullName evidence="3">histidine kinase</fullName>
        <ecNumber evidence="3">2.7.13.3</ecNumber>
    </recommendedName>
</protein>
<gene>
    <name evidence="17" type="ORF">W822_10165</name>
</gene>
<evidence type="ECO:0000256" key="7">
    <source>
        <dbReference type="ARBA" id="ARBA00022679"/>
    </source>
</evidence>
<dbReference type="InterPro" id="IPR036097">
    <property type="entry name" value="HisK_dim/P_sf"/>
</dbReference>
<keyword evidence="14 15" id="KW-0472">Membrane</keyword>
<dbReference type="FunFam" id="1.10.287.130:FF:000001">
    <property type="entry name" value="Two-component sensor histidine kinase"/>
    <property type="match status" value="1"/>
</dbReference>
<dbReference type="PATRIC" id="fig|1424334.3.peg.2038"/>
<keyword evidence="18" id="KW-1185">Reference proteome</keyword>
<evidence type="ECO:0000313" key="17">
    <source>
        <dbReference type="EMBL" id="ETF03160.1"/>
    </source>
</evidence>
<dbReference type="SUPFAM" id="SSF55874">
    <property type="entry name" value="ATPase domain of HSP90 chaperone/DNA topoisomerase II/histidine kinase"/>
    <property type="match status" value="1"/>
</dbReference>
<dbReference type="InterPro" id="IPR050351">
    <property type="entry name" value="BphY/WalK/GraS-like"/>
</dbReference>
<dbReference type="GO" id="GO:0004721">
    <property type="term" value="F:phosphoprotein phosphatase activity"/>
    <property type="evidence" value="ECO:0007669"/>
    <property type="project" value="TreeGrafter"/>
</dbReference>
<keyword evidence="4" id="KW-0813">Transport</keyword>
<dbReference type="PROSITE" id="PS50109">
    <property type="entry name" value="HIS_KIN"/>
    <property type="match status" value="1"/>
</dbReference>
<sequence length="451" mass="50789">MMLRSTLLIAYVVAIALALGIQWLLGGISGVIFLAICGLIYLFRLRRHHSATLKWACQPASAPPPDLGMFDEIVTPVYKYARTRQNEYTALRELTTNVLSAAQALPAAAVTLDKSFQIEWCNAQSQRLLDLVYEKDRGYNIFNIIRLPEFFDYAQSRQWSRPLRSRREIGGQLCSLQFQLTQHANEGYLLLCQDITQLEKLQTTQRDFVANVSHEIRTPLTVLIGFLETMRDLPHEALTKEQRKQYEELMHEQAQRMLAIVADLLTLSTLESTEIVEGTQVQLAPIIDKAAVQAQSISRESHEFEFDVDPDLAVVGQMNELSSAVTNLLTNAVRYTPEGGKITIRWSANEHGEAVFSVTDTGLGIEKKDIPRITERFYRVDKSRSRASGGTGLGLAITKHIVIRHNAKLVVDSEINKGSTFRIVFPEEIVVQEKKGDHKRDDSHLVEDAAT</sequence>
<evidence type="ECO:0000256" key="4">
    <source>
        <dbReference type="ARBA" id="ARBA00022448"/>
    </source>
</evidence>
<evidence type="ECO:0000313" key="18">
    <source>
        <dbReference type="Proteomes" id="UP000018733"/>
    </source>
</evidence>
<evidence type="ECO:0000256" key="5">
    <source>
        <dbReference type="ARBA" id="ARBA00022475"/>
    </source>
</evidence>
<dbReference type="PRINTS" id="PR00344">
    <property type="entry name" value="BCTRLSENSOR"/>
</dbReference>
<evidence type="ECO:0000256" key="10">
    <source>
        <dbReference type="ARBA" id="ARBA00022777"/>
    </source>
</evidence>
<dbReference type="HOGENOM" id="CLU_000445_89_2_4"/>
<feature type="domain" description="Histidine kinase" evidence="16">
    <location>
        <begin position="211"/>
        <end position="429"/>
    </location>
</feature>
<dbReference type="NCBIfam" id="TIGR02966">
    <property type="entry name" value="phoR_proteo"/>
    <property type="match status" value="1"/>
</dbReference>
<keyword evidence="11" id="KW-0067">ATP-binding</keyword>
<dbReference type="Gene3D" id="3.30.565.10">
    <property type="entry name" value="Histidine kinase-like ATPase, C-terminal domain"/>
    <property type="match status" value="1"/>
</dbReference>
<organism evidence="17 18">
    <name type="scientific">Advenella kashmirensis W13003</name>
    <dbReference type="NCBI Taxonomy" id="1424334"/>
    <lineage>
        <taxon>Bacteria</taxon>
        <taxon>Pseudomonadati</taxon>
        <taxon>Pseudomonadota</taxon>
        <taxon>Betaproteobacteria</taxon>
        <taxon>Burkholderiales</taxon>
        <taxon>Alcaligenaceae</taxon>
    </lineage>
</organism>
<dbReference type="SUPFAM" id="SSF47384">
    <property type="entry name" value="Homodimeric domain of signal transducing histidine kinase"/>
    <property type="match status" value="1"/>
</dbReference>
<dbReference type="InterPro" id="IPR014310">
    <property type="entry name" value="Sig_transdc_His_kinase_PhoR"/>
</dbReference>
<dbReference type="eggNOG" id="COG5002">
    <property type="taxonomic scope" value="Bacteria"/>
</dbReference>
<dbReference type="PANTHER" id="PTHR45453:SF1">
    <property type="entry name" value="PHOSPHATE REGULON SENSOR PROTEIN PHOR"/>
    <property type="match status" value="1"/>
</dbReference>
<keyword evidence="8 15" id="KW-0812">Transmembrane</keyword>
<dbReference type="Gene3D" id="1.10.287.130">
    <property type="match status" value="1"/>
</dbReference>
<dbReference type="InterPro" id="IPR005467">
    <property type="entry name" value="His_kinase_dom"/>
</dbReference>
<name>V8QV33_9BURK</name>
<dbReference type="FunFam" id="3.30.565.10:FF:000006">
    <property type="entry name" value="Sensor histidine kinase WalK"/>
    <property type="match status" value="1"/>
</dbReference>
<dbReference type="EC" id="2.7.13.3" evidence="3"/>
<dbReference type="InterPro" id="IPR003594">
    <property type="entry name" value="HATPase_dom"/>
</dbReference>
<feature type="transmembrane region" description="Helical" evidence="15">
    <location>
        <begin position="28"/>
        <end position="45"/>
    </location>
</feature>
<dbReference type="GO" id="GO:0005524">
    <property type="term" value="F:ATP binding"/>
    <property type="evidence" value="ECO:0007669"/>
    <property type="project" value="UniProtKB-KW"/>
</dbReference>
<comment type="caution">
    <text evidence="17">The sequence shown here is derived from an EMBL/GenBank/DDBJ whole genome shotgun (WGS) entry which is preliminary data.</text>
</comment>
<dbReference type="SMART" id="SM00387">
    <property type="entry name" value="HATPase_c"/>
    <property type="match status" value="1"/>
</dbReference>
<evidence type="ECO:0000256" key="13">
    <source>
        <dbReference type="ARBA" id="ARBA00023012"/>
    </source>
</evidence>
<dbReference type="GO" id="GO:0005886">
    <property type="term" value="C:plasma membrane"/>
    <property type="evidence" value="ECO:0007669"/>
    <property type="project" value="UniProtKB-SubCell"/>
</dbReference>
<keyword evidence="9" id="KW-0547">Nucleotide-binding</keyword>
<dbReference type="STRING" id="1424334.W822_10165"/>
<dbReference type="SMART" id="SM00388">
    <property type="entry name" value="HisKA"/>
    <property type="match status" value="1"/>
</dbReference>
<comment type="catalytic activity">
    <reaction evidence="1">
        <text>ATP + protein L-histidine = ADP + protein N-phospho-L-histidine.</text>
        <dbReference type="EC" id="2.7.13.3"/>
    </reaction>
</comment>
<evidence type="ECO:0000259" key="16">
    <source>
        <dbReference type="PROSITE" id="PS50109"/>
    </source>
</evidence>
<evidence type="ECO:0000256" key="8">
    <source>
        <dbReference type="ARBA" id="ARBA00022692"/>
    </source>
</evidence>
<dbReference type="Proteomes" id="UP000018733">
    <property type="component" value="Unassembled WGS sequence"/>
</dbReference>
<dbReference type="InterPro" id="IPR003661">
    <property type="entry name" value="HisK_dim/P_dom"/>
</dbReference>
<keyword evidence="7" id="KW-0808">Transferase</keyword>
<accession>V8QV33</accession>
<dbReference type="Pfam" id="PF00512">
    <property type="entry name" value="HisKA"/>
    <property type="match status" value="1"/>
</dbReference>
<keyword evidence="5" id="KW-1003">Cell membrane</keyword>
<keyword evidence="6" id="KW-0597">Phosphoprotein</keyword>
<keyword evidence="10 17" id="KW-0418">Kinase</keyword>
<evidence type="ECO:0000256" key="2">
    <source>
        <dbReference type="ARBA" id="ARBA00004429"/>
    </source>
</evidence>